<evidence type="ECO:0000313" key="10">
    <source>
        <dbReference type="Proteomes" id="UP000178776"/>
    </source>
</evidence>
<dbReference type="PROSITE" id="PS51007">
    <property type="entry name" value="CYTC"/>
    <property type="match status" value="1"/>
</dbReference>
<comment type="subcellular location">
    <subcellularLocation>
        <location evidence="1">Membrane</location>
    </subcellularLocation>
</comment>
<keyword evidence="3" id="KW-0812">Transmembrane</keyword>
<evidence type="ECO:0000313" key="9">
    <source>
        <dbReference type="EMBL" id="AOZ50419.1"/>
    </source>
</evidence>
<comment type="cofactor">
    <cofactor evidence="8">
        <name>heme c</name>
        <dbReference type="ChEBI" id="CHEBI:61717"/>
    </cofactor>
    <text evidence="8">Binds 1 heme c group covalently per subunit.</text>
</comment>
<dbReference type="Gene3D" id="1.10.760.10">
    <property type="entry name" value="Cytochrome c-like domain"/>
    <property type="match status" value="1"/>
</dbReference>
<protein>
    <submittedName>
        <fullName evidence="9">Cytochrome c1</fullName>
    </submittedName>
</protein>
<evidence type="ECO:0000256" key="5">
    <source>
        <dbReference type="ARBA" id="ARBA00022989"/>
    </source>
</evidence>
<evidence type="ECO:0000256" key="1">
    <source>
        <dbReference type="ARBA" id="ARBA00004370"/>
    </source>
</evidence>
<dbReference type="GO" id="GO:0020037">
    <property type="term" value="F:heme binding"/>
    <property type="evidence" value="ECO:0007669"/>
    <property type="project" value="InterPro"/>
</dbReference>
<evidence type="ECO:0000256" key="4">
    <source>
        <dbReference type="ARBA" id="ARBA00022723"/>
    </source>
</evidence>
<evidence type="ECO:0000256" key="8">
    <source>
        <dbReference type="PIRSR" id="PIRSR602326-1"/>
    </source>
</evidence>
<dbReference type="KEGG" id="cvc:BKX93_10720"/>
<dbReference type="InterPro" id="IPR036909">
    <property type="entry name" value="Cyt_c-like_dom_sf"/>
</dbReference>
<evidence type="ECO:0000256" key="2">
    <source>
        <dbReference type="ARBA" id="ARBA00022617"/>
    </source>
</evidence>
<dbReference type="PANTHER" id="PTHR10266:SF3">
    <property type="entry name" value="CYTOCHROME C1, HEME PROTEIN, MITOCHONDRIAL"/>
    <property type="match status" value="1"/>
</dbReference>
<dbReference type="EMBL" id="CP017707">
    <property type="protein sequence ID" value="AOZ50419.1"/>
    <property type="molecule type" value="Genomic_DNA"/>
</dbReference>
<keyword evidence="2 8" id="KW-0349">Heme</keyword>
<gene>
    <name evidence="9" type="ORF">BKX93_10720</name>
</gene>
<dbReference type="PANTHER" id="PTHR10266">
    <property type="entry name" value="CYTOCHROME C1"/>
    <property type="match status" value="1"/>
</dbReference>
<dbReference type="Pfam" id="PF02167">
    <property type="entry name" value="Cytochrom_C1"/>
    <property type="match status" value="1"/>
</dbReference>
<keyword evidence="5" id="KW-1133">Transmembrane helix</keyword>
<organism evidence="9 10">
    <name type="scientific">Chromobacterium vaccinii</name>
    <dbReference type="NCBI Taxonomy" id="1108595"/>
    <lineage>
        <taxon>Bacteria</taxon>
        <taxon>Pseudomonadati</taxon>
        <taxon>Pseudomonadota</taxon>
        <taxon>Betaproteobacteria</taxon>
        <taxon>Neisseriales</taxon>
        <taxon>Chromobacteriaceae</taxon>
        <taxon>Chromobacterium</taxon>
    </lineage>
</organism>
<keyword evidence="4 8" id="KW-0479">Metal-binding</keyword>
<dbReference type="Proteomes" id="UP000178776">
    <property type="component" value="Chromosome"/>
</dbReference>
<dbReference type="GO" id="GO:0009055">
    <property type="term" value="F:electron transfer activity"/>
    <property type="evidence" value="ECO:0007669"/>
    <property type="project" value="InterPro"/>
</dbReference>
<dbReference type="InterPro" id="IPR002326">
    <property type="entry name" value="Cyt_c1"/>
</dbReference>
<feature type="binding site" description="covalent" evidence="8">
    <location>
        <position position="58"/>
    </location>
    <ligand>
        <name>heme c</name>
        <dbReference type="ChEBI" id="CHEBI:61717"/>
    </ligand>
</feature>
<name>A0A1D9LGM9_9NEIS</name>
<proteinExistence type="predicted"/>
<dbReference type="AlphaFoldDB" id="A0A1D9LGM9"/>
<keyword evidence="7" id="KW-0472">Membrane</keyword>
<evidence type="ECO:0000256" key="3">
    <source>
        <dbReference type="ARBA" id="ARBA00022692"/>
    </source>
</evidence>
<reference evidence="9 10" key="1">
    <citation type="submission" date="2016-10" db="EMBL/GenBank/DDBJ databases">
        <title>Chromobacterium muskegensis sp. nov., an insecticidal bacterium isolated from Sphagnum bogs.</title>
        <authorList>
            <person name="Sparks M.E."/>
            <person name="Blackburn M.B."/>
            <person name="Gundersen-Rindal D.E."/>
            <person name="Mitchell A."/>
            <person name="Farrar R."/>
            <person name="Kuhar D."/>
        </authorList>
    </citation>
    <scope>NUCLEOTIDE SEQUENCE [LARGE SCALE GENOMIC DNA]</scope>
    <source>
        <strain evidence="9 10">21-1</strain>
    </source>
</reference>
<dbReference type="GO" id="GO:0046872">
    <property type="term" value="F:metal ion binding"/>
    <property type="evidence" value="ECO:0007669"/>
    <property type="project" value="UniProtKB-KW"/>
</dbReference>
<accession>A0A1D9LGM9</accession>
<dbReference type="RefSeq" id="WP_046156648.1">
    <property type="nucleotide sequence ID" value="NZ_CP017707.1"/>
</dbReference>
<evidence type="ECO:0000256" key="7">
    <source>
        <dbReference type="ARBA" id="ARBA00023136"/>
    </source>
</evidence>
<dbReference type="GeneID" id="68841688"/>
<evidence type="ECO:0000256" key="6">
    <source>
        <dbReference type="ARBA" id="ARBA00023004"/>
    </source>
</evidence>
<feature type="binding site" description="covalent" evidence="8">
    <location>
        <position position="59"/>
    </location>
    <ligand>
        <name>heme c</name>
        <dbReference type="ChEBI" id="CHEBI:61717"/>
    </ligand>
</feature>
<feature type="binding site" description="covalent" evidence="8">
    <location>
        <position position="55"/>
    </location>
    <ligand>
        <name>heme c</name>
        <dbReference type="ChEBI" id="CHEBI:61717"/>
    </ligand>
</feature>
<sequence>MKNKIRHLIAAAALALPVAMPVFANEGGPKLDKANIDIQDTESLQRGAQIFANYCLSCHSASMMRYNRLEDIGLTEEQIKADLMPEGAKIGDQMNIAMNKQDAKAWFGATPPDLSLIARSRGADYLYSYLRGFYRDPSRPTGWNNLVFDKVGMPHIFWEWQGEQELKTVKNAEGQEEHKLELVKAGTLTKLENGKANTAEFDRRMRDLTNFLVYMGEPAAVKRQQIGYVVVMFLGLLLFPLVYLLKKEYWRDVH</sequence>
<dbReference type="SUPFAM" id="SSF46626">
    <property type="entry name" value="Cytochrome c"/>
    <property type="match status" value="1"/>
</dbReference>
<keyword evidence="6 8" id="KW-0408">Iron</keyword>
<dbReference type="InterPro" id="IPR009056">
    <property type="entry name" value="Cyt_c-like_dom"/>
</dbReference>
<dbReference type="STRING" id="1108595.BKX93_10720"/>
<dbReference type="GO" id="GO:0016020">
    <property type="term" value="C:membrane"/>
    <property type="evidence" value="ECO:0007669"/>
    <property type="project" value="UniProtKB-SubCell"/>
</dbReference>